<evidence type="ECO:0000313" key="3">
    <source>
        <dbReference type="Proteomes" id="UP000319103"/>
    </source>
</evidence>
<protein>
    <submittedName>
        <fullName evidence="2">Restriction endonuclease</fullName>
    </submittedName>
</protein>
<accession>A0A540VZ50</accession>
<name>A0A540VZ50_9ACTN</name>
<feature type="region of interest" description="Disordered" evidence="1">
    <location>
        <begin position="1"/>
        <end position="47"/>
    </location>
</feature>
<keyword evidence="2" id="KW-0255">Endonuclease</keyword>
<reference evidence="2 3" key="1">
    <citation type="submission" date="2019-06" db="EMBL/GenBank/DDBJ databases">
        <title>Description of Kitasatospora acidophila sp. nov. isolated from pine grove soil, and reclassification of Streptomyces novaecaesareae to Kitasatospora novaeceasareae comb. nov.</title>
        <authorList>
            <person name="Kim M.J."/>
        </authorList>
    </citation>
    <scope>NUCLEOTIDE SEQUENCE [LARGE SCALE GENOMIC DNA]</scope>
    <source>
        <strain evidence="2 3">MMS16-CNU292</strain>
    </source>
</reference>
<comment type="caution">
    <text evidence="2">The sequence shown here is derived from an EMBL/GenBank/DDBJ whole genome shotgun (WGS) entry which is preliminary data.</text>
</comment>
<dbReference type="InterPro" id="IPR016024">
    <property type="entry name" value="ARM-type_fold"/>
</dbReference>
<keyword evidence="2" id="KW-0378">Hydrolase</keyword>
<dbReference type="OrthoDB" id="4144685at2"/>
<evidence type="ECO:0000256" key="1">
    <source>
        <dbReference type="SAM" id="MobiDB-lite"/>
    </source>
</evidence>
<dbReference type="EMBL" id="VIGB01000003">
    <property type="protein sequence ID" value="TQF02030.1"/>
    <property type="molecule type" value="Genomic_DNA"/>
</dbReference>
<keyword evidence="2" id="KW-0540">Nuclease</keyword>
<sequence length="1111" mass="119937">MVPTKPVPRIVGAIPQTGSVSDADPILPTATTSSSPPAGADGPDAAWQDYMQDPALKASPEPGTPGNVPPCEDLNLHVGWDRFEKLMLAVCQSGLGLHRVKFRRYGVQGQPQHGIDLAGRGPDGYTVVQCKDYQQFTPAVLRAAVEKFASGRRPFGAQHLIVATSGSTESTQFAEELDALENEHPDLVLELWGSEQINERLRSLGNVVARFWTRETAKSFCTDAPPAGIPVPLPDRVEQAEQILIGPLNTSAVAPLLRKAEEQRATAPEVSARLYAELAGQLEEAGFLGHATVLRRRQLDSLQGARLYVEAAGLAGQLAVHAIHAGETSEPRALVGQLERMVTEAVKADSAAAPLIKRHAELVRAGLEVAVHPLGPSETLRTALENPTESEPKYRSVLVLLLTENTLVWAPELLPTLDTLIRGAINQQRTQEPEAHDTLMRLRLIRAEYDPAERAELQRLARRHQVPGRLAAWVNAREARRCAWESSADLAVDHWRAAVQDAIHAGLAEDSADWLYAIRAVNTLFGPWGDLDDEHRLAQALRGTGTARLLARAREPRDHALSAKRNDTPLEAVLTGRRWLVDAVVTGDWGGELEALGFLADLYAANQEPELAVSLYGRAGQTQKLQELAATVGDRQLASAPIGDAPWWVLHAYTGLVEAQADLIDDDTAQELMSAVISLAERGRAGELTESPTRPLTHQATRTACSLAGRSAPEQAVKLLDLLAVDVLREPNHFHHSDQGHAQACLAIAKSHPSLAKCALTRLFDLAGVGVQEALELLVSDELIGLIRTPEGGPAPARDPGLSDEDIAELRNRIGHLDDKGLYLADVVRALFEPTHPTVLMRAEQARDRILQRPAPTPGVAAIGTALVPDSYQVGHAPGLNDDDRKACLEQLLAIAGDAREVAVTRQEALVAARNLVVDRPEQERRHAFQAVTGLVINNNKFDGLLSEVLTDSPHPLSAFKVNIGSASLRGSGLILAAAAASSPDEHAWVRDQAVDLLRSHDEHDVQQAAAALCRLPDDTADSVDPALLSTHDHCGVRQASAVLCMRFPARHHKTALNLAGDRDCRVRRTLAQAAASTAAKCPEAESILRVLRGDPRHSVRVLAGARTDLS</sequence>
<keyword evidence="3" id="KW-1185">Reference proteome</keyword>
<feature type="compositionally biased region" description="Low complexity" evidence="1">
    <location>
        <begin position="33"/>
        <end position="46"/>
    </location>
</feature>
<evidence type="ECO:0000313" key="2">
    <source>
        <dbReference type="EMBL" id="TQF02030.1"/>
    </source>
</evidence>
<proteinExistence type="predicted"/>
<gene>
    <name evidence="2" type="ORF">E6W39_06750</name>
</gene>
<dbReference type="Proteomes" id="UP000319103">
    <property type="component" value="Unassembled WGS sequence"/>
</dbReference>
<dbReference type="AlphaFoldDB" id="A0A540VZ50"/>
<organism evidence="2 3">
    <name type="scientific">Kitasatospora acidiphila</name>
    <dbReference type="NCBI Taxonomy" id="2567942"/>
    <lineage>
        <taxon>Bacteria</taxon>
        <taxon>Bacillati</taxon>
        <taxon>Actinomycetota</taxon>
        <taxon>Actinomycetes</taxon>
        <taxon>Kitasatosporales</taxon>
        <taxon>Streptomycetaceae</taxon>
        <taxon>Kitasatospora</taxon>
    </lineage>
</organism>
<dbReference type="GO" id="GO:0004519">
    <property type="term" value="F:endonuclease activity"/>
    <property type="evidence" value="ECO:0007669"/>
    <property type="project" value="UniProtKB-KW"/>
</dbReference>
<dbReference type="SUPFAM" id="SSF48371">
    <property type="entry name" value="ARM repeat"/>
    <property type="match status" value="1"/>
</dbReference>